<reference evidence="1" key="1">
    <citation type="journal article" date="2020" name="Nature">
        <title>Giant virus diversity and host interactions through global metagenomics.</title>
        <authorList>
            <person name="Schulz F."/>
            <person name="Roux S."/>
            <person name="Paez-Espino D."/>
            <person name="Jungbluth S."/>
            <person name="Walsh D.A."/>
            <person name="Denef V.J."/>
            <person name="McMahon K.D."/>
            <person name="Konstantinidis K.T."/>
            <person name="Eloe-Fadrosh E.A."/>
            <person name="Kyrpides N.C."/>
            <person name="Woyke T."/>
        </authorList>
    </citation>
    <scope>NUCLEOTIDE SEQUENCE</scope>
    <source>
        <strain evidence="1">GVMAG-M-3300023110-24</strain>
    </source>
</reference>
<accession>A0A6C0CWT4</accession>
<protein>
    <submittedName>
        <fullName evidence="1">Uncharacterized protein</fullName>
    </submittedName>
</protein>
<dbReference type="EMBL" id="MN739509">
    <property type="protein sequence ID" value="QHT09296.1"/>
    <property type="molecule type" value="Genomic_DNA"/>
</dbReference>
<sequence>MILEIIDEINIPEYNDYIEQQCRYYLSNINFNTEIKPRYNKGYISDELFKNKLNRCEACVYNNGSIRRCSNHKKNGNLCMKHYNIENKYGYLIFGDIHNDYRKNIRYNSNNCCAITFKNGIIDQCCKDKKYGELCKHHNTYKTKHGILKYGSII</sequence>
<dbReference type="AlphaFoldDB" id="A0A6C0CWT4"/>
<evidence type="ECO:0000313" key="1">
    <source>
        <dbReference type="EMBL" id="QHT09296.1"/>
    </source>
</evidence>
<proteinExistence type="predicted"/>
<name>A0A6C0CWT4_9ZZZZ</name>
<organism evidence="1">
    <name type="scientific">viral metagenome</name>
    <dbReference type="NCBI Taxonomy" id="1070528"/>
    <lineage>
        <taxon>unclassified sequences</taxon>
        <taxon>metagenomes</taxon>
        <taxon>organismal metagenomes</taxon>
    </lineage>
</organism>